<dbReference type="EMBL" id="JBHTBX010000003">
    <property type="protein sequence ID" value="MFC7433946.1"/>
    <property type="molecule type" value="Genomic_DNA"/>
</dbReference>
<reference evidence="2" key="1">
    <citation type="journal article" date="2019" name="Int. J. Syst. Evol. Microbiol.">
        <title>The Global Catalogue of Microorganisms (GCM) 10K type strain sequencing project: providing services to taxonomists for standard genome sequencing and annotation.</title>
        <authorList>
            <consortium name="The Broad Institute Genomics Platform"/>
            <consortium name="The Broad Institute Genome Sequencing Center for Infectious Disease"/>
            <person name="Wu L."/>
            <person name="Ma J."/>
        </authorList>
    </citation>
    <scope>NUCLEOTIDE SEQUENCE [LARGE SCALE GENOMIC DNA]</scope>
    <source>
        <strain evidence="2">CCUG 54518</strain>
    </source>
</reference>
<keyword evidence="2" id="KW-1185">Reference proteome</keyword>
<evidence type="ECO:0000313" key="2">
    <source>
        <dbReference type="Proteomes" id="UP001596495"/>
    </source>
</evidence>
<dbReference type="Proteomes" id="UP001596495">
    <property type="component" value="Unassembled WGS sequence"/>
</dbReference>
<gene>
    <name evidence="1" type="ORF">ACFQNJ_05425</name>
</gene>
<organism evidence="1 2">
    <name type="scientific">Hydrogenophaga bisanensis</name>
    <dbReference type="NCBI Taxonomy" id="439611"/>
    <lineage>
        <taxon>Bacteria</taxon>
        <taxon>Pseudomonadati</taxon>
        <taxon>Pseudomonadota</taxon>
        <taxon>Betaproteobacteria</taxon>
        <taxon>Burkholderiales</taxon>
        <taxon>Comamonadaceae</taxon>
        <taxon>Hydrogenophaga</taxon>
    </lineage>
</organism>
<dbReference type="RefSeq" id="WP_382254664.1">
    <property type="nucleotide sequence ID" value="NZ_JBHTBX010000003.1"/>
</dbReference>
<sequence length="191" mass="20612">MNARSSADRAALAWLEGNVRIEDAEYRRALGELSRTGQPALVLRLALLRCAARVATLEDMPCPTAEEAQRDGGPQEQAYARYLRGQALATDGALLPVAHRDMVGPASGGSALARIEDPQSRLIAAGVLFRQGRADPQVIAQAIDTASAQGWRRPLLAWLRVDQERARVAGAADEVARLQRRIDIVGQDAGR</sequence>
<protein>
    <submittedName>
        <fullName evidence="1">Uncharacterized protein</fullName>
    </submittedName>
</protein>
<comment type="caution">
    <text evidence="1">The sequence shown here is derived from an EMBL/GenBank/DDBJ whole genome shotgun (WGS) entry which is preliminary data.</text>
</comment>
<proteinExistence type="predicted"/>
<evidence type="ECO:0000313" key="1">
    <source>
        <dbReference type="EMBL" id="MFC7433946.1"/>
    </source>
</evidence>
<accession>A0ABW2R797</accession>
<name>A0ABW2R797_9BURK</name>